<dbReference type="VEuPathDB" id="FungiDB:BD410DRAFT_805958"/>
<dbReference type="AlphaFoldDB" id="A0A4Y7PXB7"/>
<accession>A0A4Y7PXB7</accession>
<dbReference type="EMBL" id="ML170199">
    <property type="protein sequence ID" value="TDL19180.1"/>
    <property type="molecule type" value="Genomic_DNA"/>
</dbReference>
<reference evidence="1 2" key="1">
    <citation type="submission" date="2018-06" db="EMBL/GenBank/DDBJ databases">
        <title>A transcriptomic atlas of mushroom development highlights an independent origin of complex multicellularity.</title>
        <authorList>
            <consortium name="DOE Joint Genome Institute"/>
            <person name="Krizsan K."/>
            <person name="Almasi E."/>
            <person name="Merenyi Z."/>
            <person name="Sahu N."/>
            <person name="Viragh M."/>
            <person name="Koszo T."/>
            <person name="Mondo S."/>
            <person name="Kiss B."/>
            <person name="Balint B."/>
            <person name="Kues U."/>
            <person name="Barry K."/>
            <person name="Hegedus J.C."/>
            <person name="Henrissat B."/>
            <person name="Johnson J."/>
            <person name="Lipzen A."/>
            <person name="Ohm R."/>
            <person name="Nagy I."/>
            <person name="Pangilinan J."/>
            <person name="Yan J."/>
            <person name="Xiong Y."/>
            <person name="Grigoriev I.V."/>
            <person name="Hibbett D.S."/>
            <person name="Nagy L.G."/>
        </authorList>
    </citation>
    <scope>NUCLEOTIDE SEQUENCE [LARGE SCALE GENOMIC DNA]</scope>
    <source>
        <strain evidence="1 2">SZMC22713</strain>
    </source>
</reference>
<dbReference type="Proteomes" id="UP000294933">
    <property type="component" value="Unassembled WGS sequence"/>
</dbReference>
<organism evidence="1 2">
    <name type="scientific">Rickenella mellea</name>
    <dbReference type="NCBI Taxonomy" id="50990"/>
    <lineage>
        <taxon>Eukaryota</taxon>
        <taxon>Fungi</taxon>
        <taxon>Dikarya</taxon>
        <taxon>Basidiomycota</taxon>
        <taxon>Agaricomycotina</taxon>
        <taxon>Agaricomycetes</taxon>
        <taxon>Hymenochaetales</taxon>
        <taxon>Rickenellaceae</taxon>
        <taxon>Rickenella</taxon>
    </lineage>
</organism>
<gene>
    <name evidence="1" type="ORF">BD410DRAFT_805958</name>
</gene>
<evidence type="ECO:0000313" key="1">
    <source>
        <dbReference type="EMBL" id="TDL19180.1"/>
    </source>
</evidence>
<evidence type="ECO:0000313" key="2">
    <source>
        <dbReference type="Proteomes" id="UP000294933"/>
    </source>
</evidence>
<name>A0A4Y7PXB7_9AGAM</name>
<sequence>MSSHLGQPLGDQNPKGGKLDLYAGIDSSATDDRHFIFGKPKAFKHETETETETGLICTCASFDEQIGISRDKLPKRTFTTNVIGSFEVHDMPEIIKVLSSHRTLGPDYRTYTKDLKAHHQYFLCMYLSHNQLLKLHEGRQVTWNLAGLKDFINKLVAHEEHLLHKFSEPGLIRELSIKSYLQKFINELENMGSHSNLEKK</sequence>
<keyword evidence="2" id="KW-1185">Reference proteome</keyword>
<protein>
    <submittedName>
        <fullName evidence="1">Uncharacterized protein</fullName>
    </submittedName>
</protein>
<proteinExistence type="predicted"/>